<name>A0AAV9WIC2_9PEZI</name>
<keyword evidence="2" id="KW-1185">Reference proteome</keyword>
<gene>
    <name evidence="1" type="ORF">TWF481_003868</name>
</gene>
<reference evidence="1 2" key="1">
    <citation type="submission" date="2023-08" db="EMBL/GenBank/DDBJ databases">
        <authorList>
            <person name="Palmer J.M."/>
        </authorList>
    </citation>
    <scope>NUCLEOTIDE SEQUENCE [LARGE SCALE GENOMIC DNA]</scope>
    <source>
        <strain evidence="1 2">TWF481</strain>
    </source>
</reference>
<proteinExistence type="predicted"/>
<organism evidence="1 2">
    <name type="scientific">Arthrobotrys musiformis</name>
    <dbReference type="NCBI Taxonomy" id="47236"/>
    <lineage>
        <taxon>Eukaryota</taxon>
        <taxon>Fungi</taxon>
        <taxon>Dikarya</taxon>
        <taxon>Ascomycota</taxon>
        <taxon>Pezizomycotina</taxon>
        <taxon>Orbiliomycetes</taxon>
        <taxon>Orbiliales</taxon>
        <taxon>Orbiliaceae</taxon>
        <taxon>Arthrobotrys</taxon>
    </lineage>
</organism>
<accession>A0AAV9WIC2</accession>
<sequence length="237" mass="26714">MVCLHSRDEAPLARKEPLEERIRALRASMDDQCASLNKMIEQCKEHRQIIGELFQNQRVQLDILKPLAGRIRLKAMKDLLLGCLGLSESQLSAATELSQTARDFWATDWPNYIHPALVRKSILRKIDEGTIERTARIQGDAEFIMSLDPDDVADATEGFKIIYFKPPSFYLENPGFGPLADFYSIIRNNLSSAKADAKDPEAAMRLRNIVQMLLCAPNPPSNSILTKLCKRINAALF</sequence>
<protein>
    <submittedName>
        <fullName evidence="1">Uncharacterized protein</fullName>
    </submittedName>
</protein>
<comment type="caution">
    <text evidence="1">The sequence shown here is derived from an EMBL/GenBank/DDBJ whole genome shotgun (WGS) entry which is preliminary data.</text>
</comment>
<dbReference type="AlphaFoldDB" id="A0AAV9WIC2"/>
<dbReference type="Proteomes" id="UP001370758">
    <property type="component" value="Unassembled WGS sequence"/>
</dbReference>
<evidence type="ECO:0000313" key="1">
    <source>
        <dbReference type="EMBL" id="KAK6509105.1"/>
    </source>
</evidence>
<evidence type="ECO:0000313" key="2">
    <source>
        <dbReference type="Proteomes" id="UP001370758"/>
    </source>
</evidence>
<dbReference type="EMBL" id="JAVHJL010000002">
    <property type="protein sequence ID" value="KAK6509105.1"/>
    <property type="molecule type" value="Genomic_DNA"/>
</dbReference>